<dbReference type="GO" id="GO:0005634">
    <property type="term" value="C:nucleus"/>
    <property type="evidence" value="ECO:0007669"/>
    <property type="project" value="UniProtKB-SubCell"/>
</dbReference>
<feature type="compositionally biased region" description="Polar residues" evidence="6">
    <location>
        <begin position="858"/>
        <end position="868"/>
    </location>
</feature>
<sequence length="880" mass="98875">MARPKSWQWDHFYKGSKKYQNNKTHFEAYCNYCTEAKLLLLQAQEKSAVDAGQIEAERATSVLIVEARTLIPVTAGKVATMNNHLLACEYCPEATRARARGHKGDGEDDDQNDEGTATSQSETVLAKRGRSDSDRLRTDARVTAKKQTTFKVLATQGYAFNPSMQKEFEEDILRAFVSAGYSFNSIHDPEVQKFYAKYLPGARLPNRKGLAGQIIDHEVVKMKSSLRVARNANTFATLQCDGLKDVSKKHLVAFMYTAKCQVHVTNFYDMTEKRKTAANLLPLMEAEYDNLVNDLHFRCIGIAGDAAGDERRARMDLMKKHLHLLVADCWAHQICLILSDYARKNKQVAEIIDSAMEVVKWFNSHLYAMGVFRVEQRSMYGKELTLIMPVITRWTAYFCLFDRLLTVWKALQITAIKHESELIETLGSSPKLNDILKANCVLAQVRDSACIRSHFEPLAIAVNVAQGANTRCDQVLLLLARLHRTYSIMRQETAGAYLNDDEHPVTAILDSLEKHWLKADQDLFIAALFLNPFVNCRKLFNGSVMVTAVIMGILKCLYMRVFRVDKAPSNLLTLIIQYEKREGIFSEESWDIDDLREGLSEKDGTVDPVEVWSTLPKDNPLVCLAMLVLSFVPNSTSTERLFTNITDTKTKKRNWMRTELVRKVTFLKLELRRQHAEEGTARARLKRHFGDSSSAEASKTSKGPIITRSQLEEEEIVRGVTEMGLDGSDSEEGDGEAGGVSQTDASDSASVRVRSFSAIARSLQEEAEHDDNDIGDEELDIGAQPTDQQPAQLSGAPIHQVRLYFRQKRLLTLAELFNYSIEHGWDEFWSEGMKNYKDETAFYELVTEMGQGDGPDSSGVSHAETSGANGAAGHPIEVVD</sequence>
<keyword evidence="3" id="KW-0863">Zinc-finger</keyword>
<evidence type="ECO:0000256" key="4">
    <source>
        <dbReference type="ARBA" id="ARBA00022833"/>
    </source>
</evidence>
<keyword evidence="4" id="KW-0862">Zinc</keyword>
<feature type="region of interest" description="Disordered" evidence="6">
    <location>
        <begin position="99"/>
        <end position="138"/>
    </location>
</feature>
<evidence type="ECO:0000313" key="7">
    <source>
        <dbReference type="EMBL" id="TFY78156.1"/>
    </source>
</evidence>
<proteinExistence type="predicted"/>
<reference evidence="7 8" key="1">
    <citation type="submission" date="2019-02" db="EMBL/GenBank/DDBJ databases">
        <title>Genome sequencing of the rare red list fungi Hericium alpestre (H. flagellum).</title>
        <authorList>
            <person name="Buettner E."/>
            <person name="Kellner H."/>
        </authorList>
    </citation>
    <scope>NUCLEOTIDE SEQUENCE [LARGE SCALE GENOMIC DNA]</scope>
    <source>
        <strain evidence="7 8">DSM 108284</strain>
    </source>
</reference>
<dbReference type="SUPFAM" id="SSF53098">
    <property type="entry name" value="Ribonuclease H-like"/>
    <property type="match status" value="1"/>
</dbReference>
<keyword evidence="8" id="KW-1185">Reference proteome</keyword>
<evidence type="ECO:0000256" key="3">
    <source>
        <dbReference type="ARBA" id="ARBA00022771"/>
    </source>
</evidence>
<evidence type="ECO:0000256" key="2">
    <source>
        <dbReference type="ARBA" id="ARBA00022723"/>
    </source>
</evidence>
<evidence type="ECO:0000313" key="8">
    <source>
        <dbReference type="Proteomes" id="UP000298061"/>
    </source>
</evidence>
<dbReference type="InterPro" id="IPR012337">
    <property type="entry name" value="RNaseH-like_sf"/>
</dbReference>
<dbReference type="InterPro" id="IPR052035">
    <property type="entry name" value="ZnF_BED_domain_contain"/>
</dbReference>
<organism evidence="7 8">
    <name type="scientific">Hericium alpestre</name>
    <dbReference type="NCBI Taxonomy" id="135208"/>
    <lineage>
        <taxon>Eukaryota</taxon>
        <taxon>Fungi</taxon>
        <taxon>Dikarya</taxon>
        <taxon>Basidiomycota</taxon>
        <taxon>Agaricomycotina</taxon>
        <taxon>Agaricomycetes</taxon>
        <taxon>Russulales</taxon>
        <taxon>Hericiaceae</taxon>
        <taxon>Hericium</taxon>
    </lineage>
</organism>
<dbReference type="EMBL" id="SFCI01000738">
    <property type="protein sequence ID" value="TFY78156.1"/>
    <property type="molecule type" value="Genomic_DNA"/>
</dbReference>
<dbReference type="GO" id="GO:0008270">
    <property type="term" value="F:zinc ion binding"/>
    <property type="evidence" value="ECO:0007669"/>
    <property type="project" value="UniProtKB-KW"/>
</dbReference>
<evidence type="ECO:0000256" key="6">
    <source>
        <dbReference type="SAM" id="MobiDB-lite"/>
    </source>
</evidence>
<dbReference type="PANTHER" id="PTHR46481:SF10">
    <property type="entry name" value="ZINC FINGER BED DOMAIN-CONTAINING PROTEIN 39"/>
    <property type="match status" value="1"/>
</dbReference>
<evidence type="ECO:0000256" key="1">
    <source>
        <dbReference type="ARBA" id="ARBA00004123"/>
    </source>
</evidence>
<feature type="compositionally biased region" description="Basic and acidic residues" evidence="6">
    <location>
        <begin position="129"/>
        <end position="138"/>
    </location>
</feature>
<evidence type="ECO:0000256" key="5">
    <source>
        <dbReference type="ARBA" id="ARBA00023242"/>
    </source>
</evidence>
<gene>
    <name evidence="7" type="ORF">EWM64_g5859</name>
</gene>
<keyword evidence="5" id="KW-0539">Nucleus</keyword>
<feature type="compositionally biased region" description="Polar residues" evidence="6">
    <location>
        <begin position="691"/>
        <end position="701"/>
    </location>
</feature>
<dbReference type="OrthoDB" id="3270520at2759"/>
<accession>A0A4Y9ZTC7</accession>
<comment type="caution">
    <text evidence="7">The sequence shown here is derived from an EMBL/GenBank/DDBJ whole genome shotgun (WGS) entry which is preliminary data.</text>
</comment>
<name>A0A4Y9ZTC7_9AGAM</name>
<dbReference type="PANTHER" id="PTHR46481">
    <property type="entry name" value="ZINC FINGER BED DOMAIN-CONTAINING PROTEIN 4"/>
    <property type="match status" value="1"/>
</dbReference>
<feature type="region of interest" description="Disordered" evidence="6">
    <location>
        <begin position="850"/>
        <end position="880"/>
    </location>
</feature>
<keyword evidence="2" id="KW-0479">Metal-binding</keyword>
<feature type="region of interest" description="Disordered" evidence="6">
    <location>
        <begin position="680"/>
        <end position="749"/>
    </location>
</feature>
<dbReference type="STRING" id="135208.A0A4Y9ZTC7"/>
<dbReference type="AlphaFoldDB" id="A0A4Y9ZTC7"/>
<comment type="subcellular location">
    <subcellularLocation>
        <location evidence="1">Nucleus</location>
    </subcellularLocation>
</comment>
<protein>
    <submittedName>
        <fullName evidence="7">Uncharacterized protein</fullName>
    </submittedName>
</protein>
<dbReference type="Proteomes" id="UP000298061">
    <property type="component" value="Unassembled WGS sequence"/>
</dbReference>